<evidence type="ECO:0000313" key="2">
    <source>
        <dbReference type="Proteomes" id="UP000814140"/>
    </source>
</evidence>
<name>A0ACB8T591_9AGAM</name>
<dbReference type="EMBL" id="MU277201">
    <property type="protein sequence ID" value="KAI0063935.1"/>
    <property type="molecule type" value="Genomic_DNA"/>
</dbReference>
<comment type="caution">
    <text evidence="1">The sequence shown here is derived from an EMBL/GenBank/DDBJ whole genome shotgun (WGS) entry which is preliminary data.</text>
</comment>
<gene>
    <name evidence="1" type="ORF">BV25DRAFT_1853802</name>
</gene>
<proteinExistence type="predicted"/>
<reference evidence="1" key="1">
    <citation type="submission" date="2021-03" db="EMBL/GenBank/DDBJ databases">
        <authorList>
            <consortium name="DOE Joint Genome Institute"/>
            <person name="Ahrendt S."/>
            <person name="Looney B.P."/>
            <person name="Miyauchi S."/>
            <person name="Morin E."/>
            <person name="Drula E."/>
            <person name="Courty P.E."/>
            <person name="Chicoki N."/>
            <person name="Fauchery L."/>
            <person name="Kohler A."/>
            <person name="Kuo A."/>
            <person name="Labutti K."/>
            <person name="Pangilinan J."/>
            <person name="Lipzen A."/>
            <person name="Riley R."/>
            <person name="Andreopoulos W."/>
            <person name="He G."/>
            <person name="Johnson J."/>
            <person name="Barry K.W."/>
            <person name="Grigoriev I.V."/>
            <person name="Nagy L."/>
            <person name="Hibbett D."/>
            <person name="Henrissat B."/>
            <person name="Matheny P.B."/>
            <person name="Labbe J."/>
            <person name="Martin F."/>
        </authorList>
    </citation>
    <scope>NUCLEOTIDE SEQUENCE</scope>
    <source>
        <strain evidence="1">HHB10654</strain>
    </source>
</reference>
<organism evidence="1 2">
    <name type="scientific">Artomyces pyxidatus</name>
    <dbReference type="NCBI Taxonomy" id="48021"/>
    <lineage>
        <taxon>Eukaryota</taxon>
        <taxon>Fungi</taxon>
        <taxon>Dikarya</taxon>
        <taxon>Basidiomycota</taxon>
        <taxon>Agaricomycotina</taxon>
        <taxon>Agaricomycetes</taxon>
        <taxon>Russulales</taxon>
        <taxon>Auriscalpiaceae</taxon>
        <taxon>Artomyces</taxon>
    </lineage>
</organism>
<accession>A0ACB8T591</accession>
<reference evidence="1" key="2">
    <citation type="journal article" date="2022" name="New Phytol.">
        <title>Evolutionary transition to the ectomycorrhizal habit in the genomes of a hyperdiverse lineage of mushroom-forming fungi.</title>
        <authorList>
            <person name="Looney B."/>
            <person name="Miyauchi S."/>
            <person name="Morin E."/>
            <person name="Drula E."/>
            <person name="Courty P.E."/>
            <person name="Kohler A."/>
            <person name="Kuo A."/>
            <person name="LaButti K."/>
            <person name="Pangilinan J."/>
            <person name="Lipzen A."/>
            <person name="Riley R."/>
            <person name="Andreopoulos W."/>
            <person name="He G."/>
            <person name="Johnson J."/>
            <person name="Nolan M."/>
            <person name="Tritt A."/>
            <person name="Barry K.W."/>
            <person name="Grigoriev I.V."/>
            <person name="Nagy L.G."/>
            <person name="Hibbett D."/>
            <person name="Henrissat B."/>
            <person name="Matheny P.B."/>
            <person name="Labbe J."/>
            <person name="Martin F.M."/>
        </authorList>
    </citation>
    <scope>NUCLEOTIDE SEQUENCE</scope>
    <source>
        <strain evidence="1">HHB10654</strain>
    </source>
</reference>
<evidence type="ECO:0000313" key="1">
    <source>
        <dbReference type="EMBL" id="KAI0063935.1"/>
    </source>
</evidence>
<protein>
    <submittedName>
        <fullName evidence="1">Uncharacterized protein</fullName>
    </submittedName>
</protein>
<sequence>MWYRETKEASRKYVDLMWYKTTKFANWDPSKKIQIGDYGLIDKETGVFEPEGNIYDEPTIIPSGLHARETDIVQGDPIESYIACTGRQISREAHFGAEVALSGVAQASIKGDWDFGRKRGAALVMYNARMSSLPGPRLKTVAASPILEDKCVVTEVYTCTAYCLYLSNEKQDRLRVEFRAPPAVPVAAGVTAGGSVGFGWQKEHRGGLYHDALHSQGEHTYYPLFNLKKQGKTISRRDSPEPESPGIDDVLWTDAPVPWDMLDEYGNEFGVDDSD</sequence>
<keyword evidence="2" id="KW-1185">Reference proteome</keyword>
<dbReference type="Proteomes" id="UP000814140">
    <property type="component" value="Unassembled WGS sequence"/>
</dbReference>